<dbReference type="SMART" id="SM00028">
    <property type="entry name" value="TPR"/>
    <property type="match status" value="3"/>
</dbReference>
<dbReference type="RefSeq" id="WP_002699382.1">
    <property type="nucleotide sequence ID" value="NZ_CDNC01000007.1"/>
</dbReference>
<dbReference type="GeneID" id="57754081"/>
<evidence type="ECO:0000313" key="7">
    <source>
        <dbReference type="Proteomes" id="UP000042527"/>
    </source>
</evidence>
<dbReference type="SUPFAM" id="SSF48452">
    <property type="entry name" value="TPR-like"/>
    <property type="match status" value="1"/>
</dbReference>
<dbReference type="EMBL" id="CDNC01000007">
    <property type="protein sequence ID" value="CEM61172.1"/>
    <property type="molecule type" value="Genomic_DNA"/>
</dbReference>
<dbReference type="InterPro" id="IPR019734">
    <property type="entry name" value="TPR_rpt"/>
</dbReference>
<reference evidence="7" key="2">
    <citation type="submission" date="2015-01" db="EMBL/GenBank/DDBJ databases">
        <authorList>
            <person name="Manzoor Shahid"/>
            <person name="Zubair Saima"/>
        </authorList>
    </citation>
    <scope>NUCLEOTIDE SEQUENCE [LARGE SCALE GENOMIC DNA]</scope>
    <source>
        <strain evidence="7">V1</strain>
    </source>
</reference>
<keyword evidence="7" id="KW-1185">Reference proteome</keyword>
<keyword evidence="2 3" id="KW-0802">TPR repeat</keyword>
<gene>
    <name evidence="6" type="ORF">FUT82_13310</name>
    <name evidence="5" type="ORF">TPHV1_150054</name>
</gene>
<dbReference type="PROSITE" id="PS50005">
    <property type="entry name" value="TPR"/>
    <property type="match status" value="1"/>
</dbReference>
<dbReference type="Pfam" id="PF07719">
    <property type="entry name" value="TPR_2"/>
    <property type="match status" value="1"/>
</dbReference>
<evidence type="ECO:0000256" key="1">
    <source>
        <dbReference type="ARBA" id="ARBA00022737"/>
    </source>
</evidence>
<organism evidence="5 7">
    <name type="scientific">Treponema phagedenis</name>
    <dbReference type="NCBI Taxonomy" id="162"/>
    <lineage>
        <taxon>Bacteria</taxon>
        <taxon>Pseudomonadati</taxon>
        <taxon>Spirochaetota</taxon>
        <taxon>Spirochaetia</taxon>
        <taxon>Spirochaetales</taxon>
        <taxon>Treponemataceae</taxon>
        <taxon>Treponema</taxon>
    </lineage>
</organism>
<feature type="transmembrane region" description="Helical" evidence="4">
    <location>
        <begin position="21"/>
        <end position="42"/>
    </location>
</feature>
<dbReference type="Proteomes" id="UP000323594">
    <property type="component" value="Chromosome"/>
</dbReference>
<evidence type="ECO:0000256" key="2">
    <source>
        <dbReference type="ARBA" id="ARBA00022803"/>
    </source>
</evidence>
<evidence type="ECO:0000313" key="8">
    <source>
        <dbReference type="Proteomes" id="UP000323594"/>
    </source>
</evidence>
<proteinExistence type="predicted"/>
<accession>A0A0B7GUG2</accession>
<reference evidence="5" key="1">
    <citation type="submission" date="2015-01" db="EMBL/GenBank/DDBJ databases">
        <authorList>
            <person name="Xiang T."/>
            <person name="Song Y."/>
            <person name="Huang L."/>
            <person name="Wang B."/>
            <person name="Wu P."/>
        </authorList>
    </citation>
    <scope>NUCLEOTIDE SEQUENCE [LARGE SCALE GENOMIC DNA]</scope>
    <source>
        <strain evidence="5">V1</strain>
    </source>
</reference>
<dbReference type="OrthoDB" id="350246at2"/>
<dbReference type="PROSITE" id="PS50293">
    <property type="entry name" value="TPR_REGION"/>
    <property type="match status" value="1"/>
</dbReference>
<dbReference type="Proteomes" id="UP000042527">
    <property type="component" value="Unassembled WGS sequence"/>
</dbReference>
<evidence type="ECO:0000256" key="4">
    <source>
        <dbReference type="SAM" id="Phobius"/>
    </source>
</evidence>
<dbReference type="AlphaFoldDB" id="A0A0B7GUG2"/>
<dbReference type="EMBL" id="CP042817">
    <property type="protein sequence ID" value="QEJ98874.1"/>
    <property type="molecule type" value="Genomic_DNA"/>
</dbReference>
<feature type="repeat" description="TPR" evidence="3">
    <location>
        <begin position="269"/>
        <end position="302"/>
    </location>
</feature>
<keyword evidence="4" id="KW-0812">Transmembrane</keyword>
<reference evidence="6 8" key="3">
    <citation type="submission" date="2019-08" db="EMBL/GenBank/DDBJ databases">
        <authorList>
            <person name="Kuhnert P."/>
        </authorList>
    </citation>
    <scope>NUCLEOTIDE SEQUENCE [LARGE SCALE GENOMIC DNA]</scope>
    <source>
        <strain evidence="6 8">B36.5</strain>
    </source>
</reference>
<dbReference type="InterPro" id="IPR013105">
    <property type="entry name" value="TPR_2"/>
</dbReference>
<dbReference type="InterPro" id="IPR011990">
    <property type="entry name" value="TPR-like_helical_dom_sf"/>
</dbReference>
<keyword evidence="4" id="KW-0472">Membrane</keyword>
<keyword evidence="4" id="KW-1133">Transmembrane helix</keyword>
<protein>
    <submittedName>
        <fullName evidence="5">Tetratricopeptide repeat protein</fullName>
    </submittedName>
</protein>
<keyword evidence="1" id="KW-0677">Repeat</keyword>
<evidence type="ECO:0000313" key="5">
    <source>
        <dbReference type="EMBL" id="CEM61172.1"/>
    </source>
</evidence>
<evidence type="ECO:0000313" key="6">
    <source>
        <dbReference type="EMBL" id="QEJ98874.1"/>
    </source>
</evidence>
<dbReference type="Gene3D" id="1.25.40.10">
    <property type="entry name" value="Tetratricopeptide repeat domain"/>
    <property type="match status" value="2"/>
</dbReference>
<sequence>MKQKHKKYTSFSRQKKFPVRILIVIFILLLLVSSIVFGIRYYKKYYASLPSIRSVYKDWNENNYQAVYDKTEILLKRRPLDGEVLALHGFASYYIFSEQTDLSISYTYLSTAVTFLRQALYFAAQNEIPKISYVLGKAYYQQGYYYADLAVKYLDNAYNAGFQAEDLSEFRGMAAAMLGDIHKAIDSFTQTLVSNPSDLVLYALAENYAKISDSEKAKLYFYDTIDKTKDILLELKCRNKLVSIYLEEKNFSEAEKEIHTVLEKDINSAEAHYNLGVIYEVKGDIVKARSEWRKALRLNPLDEQTRTKLNLK</sequence>
<evidence type="ECO:0000256" key="3">
    <source>
        <dbReference type="PROSITE-ProRule" id="PRU00339"/>
    </source>
</evidence>
<name>A0A0B7GUG2_TREPH</name>